<dbReference type="Gene3D" id="3.40.50.300">
    <property type="entry name" value="P-loop containing nucleotide triphosphate hydrolases"/>
    <property type="match status" value="1"/>
</dbReference>
<organism evidence="1 2">
    <name type="scientific">Mycobacterium phage JoshKayV</name>
    <dbReference type="NCBI Taxonomy" id="2024294"/>
    <lineage>
        <taxon>Viruses</taxon>
        <taxon>Duplodnaviria</taxon>
        <taxon>Heunggongvirae</taxon>
        <taxon>Uroviricota</taxon>
        <taxon>Caudoviricetes</taxon>
        <taxon>Turbidovirus</taxon>
        <taxon>Turbidovirus joshkayV</taxon>
    </lineage>
</organism>
<protein>
    <submittedName>
        <fullName evidence="1">Terminase</fullName>
    </submittedName>
</protein>
<reference evidence="1 2" key="1">
    <citation type="submission" date="2017-07" db="EMBL/GenBank/DDBJ databases">
        <authorList>
            <person name="Thaver V."/>
            <person name="Mbili M.J."/>
            <person name="Njiva N."/>
            <person name="Ngwane S."/>
            <person name="Mbatha S."/>
            <person name="Nerwande A.T."/>
            <person name="Ramphal U."/>
            <person name="Mpangane S."/>
            <person name="Munsamy V."/>
            <person name="Guerrero Bustamante C.A."/>
            <person name="Pope W.H."/>
            <person name="Russell D.A."/>
            <person name="Garlena R.A."/>
            <person name="Larsen M.H."/>
            <person name="Jacobs-Sera D."/>
            <person name="Hatfull G.F."/>
        </authorList>
    </citation>
    <scope>NUCLEOTIDE SEQUENCE [LARGE SCALE GENOMIC DNA]</scope>
</reference>
<proteinExistence type="predicted"/>
<dbReference type="Proteomes" id="UP000225285">
    <property type="component" value="Segment"/>
</dbReference>
<name>A0A249XTP3_9CAUD</name>
<dbReference type="RefSeq" id="YP_010064008.1">
    <property type="nucleotide sequence ID" value="NC_054812.1"/>
</dbReference>
<accession>A0A249XTP3</accession>
<evidence type="ECO:0000313" key="1">
    <source>
        <dbReference type="EMBL" id="ASZ75354.1"/>
    </source>
</evidence>
<dbReference type="EMBL" id="MF472896">
    <property type="protein sequence ID" value="ASZ75354.1"/>
    <property type="molecule type" value="Genomic_DNA"/>
</dbReference>
<gene>
    <name evidence="1" type="primary">14</name>
    <name evidence="1" type="ORF">PBI_JOSHKAYV_14</name>
</gene>
<evidence type="ECO:0000313" key="2">
    <source>
        <dbReference type="Proteomes" id="UP000225285"/>
    </source>
</evidence>
<dbReference type="KEGG" id="vg:64947825"/>
<keyword evidence="2" id="KW-1185">Reference proteome</keyword>
<sequence length="596" mass="66830">MSLGNHYPELAPSPPHIIGPSWQRTVDGEWHLPDPKMTLGWGVLKWLSEYVNTPGGHDDPARLRFLIELSEAGLLENENMFIPTDEQVRLVLWWYAVDHTGQYVYREGVIRRLKGWGKDPFTAALCLAELCGPVAFSHFDETGQAIGRRRPGQPWITVAAVSQDQTKNTFSLFPTMISKKLKAEFKLEVNRFIIYAEGGGRIEAATSSPASMEGNRPTFVVQNETQWWGQGPDGKVNEGHSMAETIEGNMTKVEGARTLSICNAHIPGTETIGELAYVSYQKIQSGEDVDTGLMYDALEAPADTPISEIPSQKEDPEGFEKGIAKLRQGLLIARGDSTWLPIEDIIKSILSTKNPITESRRKFLNQVNASEDSWLAPREWDRNFAEAKKYLEKMGYEFTPPARGEKIALGFDGSKSNDWTALVGCRISDGFLFVIKIWDPQKHGGQVPREDVDATVHSTFKHYDVVAFRADVKEFEAYVDSWGRTYKKKLKVNASPNNPVAFDMRGQQKRFAFDCERLEDAVLEGEVWHDGDPVLRQHVLNAKRHPTTYDAIAIRKVTKDSSKKIDAAVCAVLAFGARQDYLMSKKARTGRVVAVR</sequence>
<dbReference type="GeneID" id="64947825"/>
<dbReference type="InterPro" id="IPR027417">
    <property type="entry name" value="P-loop_NTPase"/>
</dbReference>